<dbReference type="EMBL" id="JAWSTH010000079">
    <property type="protein sequence ID" value="MDW5597233.1"/>
    <property type="molecule type" value="Genomic_DNA"/>
</dbReference>
<name>A0ABU4HVB5_9ACTN</name>
<evidence type="ECO:0000256" key="1">
    <source>
        <dbReference type="ARBA" id="ARBA00022603"/>
    </source>
</evidence>
<dbReference type="Pfam" id="PF13649">
    <property type="entry name" value="Methyltransf_25"/>
    <property type="match status" value="1"/>
</dbReference>
<dbReference type="PANTHER" id="PTHR43861:SF1">
    <property type="entry name" value="TRANS-ACONITATE 2-METHYLTRANSFERASE"/>
    <property type="match status" value="1"/>
</dbReference>
<dbReference type="RefSeq" id="WP_318599697.1">
    <property type="nucleotide sequence ID" value="NZ_JAWSTH010000079.1"/>
</dbReference>
<dbReference type="GO" id="GO:0008168">
    <property type="term" value="F:methyltransferase activity"/>
    <property type="evidence" value="ECO:0007669"/>
    <property type="project" value="UniProtKB-KW"/>
</dbReference>
<dbReference type="Gene3D" id="3.40.50.150">
    <property type="entry name" value="Vaccinia Virus protein VP39"/>
    <property type="match status" value="1"/>
</dbReference>
<dbReference type="Proteomes" id="UP001284601">
    <property type="component" value="Unassembled WGS sequence"/>
</dbReference>
<evidence type="ECO:0000313" key="5">
    <source>
        <dbReference type="Proteomes" id="UP001284601"/>
    </source>
</evidence>
<evidence type="ECO:0000256" key="2">
    <source>
        <dbReference type="ARBA" id="ARBA00022679"/>
    </source>
</evidence>
<keyword evidence="1 4" id="KW-0489">Methyltransferase</keyword>
<comment type="caution">
    <text evidence="4">The sequence shown here is derived from an EMBL/GenBank/DDBJ whole genome shotgun (WGS) entry which is preliminary data.</text>
</comment>
<dbReference type="GO" id="GO:0032259">
    <property type="term" value="P:methylation"/>
    <property type="evidence" value="ECO:0007669"/>
    <property type="project" value="UniProtKB-KW"/>
</dbReference>
<organism evidence="4 5">
    <name type="scientific">Conexibacter stalactiti</name>
    <dbReference type="NCBI Taxonomy" id="1940611"/>
    <lineage>
        <taxon>Bacteria</taxon>
        <taxon>Bacillati</taxon>
        <taxon>Actinomycetota</taxon>
        <taxon>Thermoleophilia</taxon>
        <taxon>Solirubrobacterales</taxon>
        <taxon>Conexibacteraceae</taxon>
        <taxon>Conexibacter</taxon>
    </lineage>
</organism>
<keyword evidence="5" id="KW-1185">Reference proteome</keyword>
<keyword evidence="2 4" id="KW-0808">Transferase</keyword>
<reference evidence="5" key="1">
    <citation type="submission" date="2023-07" db="EMBL/GenBank/DDBJ databases">
        <title>Conexibacter stalactiti sp. nov., isolated from stalactites in a lava cave and emended description of the genus Conexibacter.</title>
        <authorList>
            <person name="Lee S.D."/>
        </authorList>
    </citation>
    <scope>NUCLEOTIDE SEQUENCE [LARGE SCALE GENOMIC DNA]</scope>
    <source>
        <strain evidence="5">KCTC 39840</strain>
    </source>
</reference>
<dbReference type="InterPro" id="IPR041698">
    <property type="entry name" value="Methyltransf_25"/>
</dbReference>
<dbReference type="EC" id="2.1.1.-" evidence="4"/>
<evidence type="ECO:0000313" key="4">
    <source>
        <dbReference type="EMBL" id="MDW5597233.1"/>
    </source>
</evidence>
<dbReference type="CDD" id="cd02440">
    <property type="entry name" value="AdoMet_MTases"/>
    <property type="match status" value="1"/>
</dbReference>
<proteinExistence type="predicted"/>
<gene>
    <name evidence="4" type="ORF">R7226_22995</name>
</gene>
<dbReference type="InterPro" id="IPR029063">
    <property type="entry name" value="SAM-dependent_MTases_sf"/>
</dbReference>
<sequence length="252" mass="27623">MTSATPDWDARTYHRVSAPHQEWADALLDRLDLRGDETVLDAGCGSGRVTLKLLERLPRGRVIAVDGAPSMVAAARELLGERATVLQSDLVQLTLGAPVDAAFSSAVFHWIADHDALFARLHAALLPGGRLVAQCGGAGNIAAFRRGSDRVAARAPYAAHFDGWDGPWHYASAEQTAERLRRAGFEHVRTWLQPWDVTPPEPEQFLRTVCLHPHVERLPAELRDRFVADVLAAAGGPLVLDYVRLNIDARRP</sequence>
<evidence type="ECO:0000259" key="3">
    <source>
        <dbReference type="Pfam" id="PF13649"/>
    </source>
</evidence>
<dbReference type="SUPFAM" id="SSF53335">
    <property type="entry name" value="S-adenosyl-L-methionine-dependent methyltransferases"/>
    <property type="match status" value="1"/>
</dbReference>
<accession>A0ABU4HVB5</accession>
<protein>
    <submittedName>
        <fullName evidence="4">Class I SAM-dependent methyltransferase</fullName>
        <ecNumber evidence="4">2.1.1.-</ecNumber>
    </submittedName>
</protein>
<dbReference type="PANTHER" id="PTHR43861">
    <property type="entry name" value="TRANS-ACONITATE 2-METHYLTRANSFERASE-RELATED"/>
    <property type="match status" value="1"/>
</dbReference>
<feature type="domain" description="Methyltransferase" evidence="3">
    <location>
        <begin position="39"/>
        <end position="129"/>
    </location>
</feature>